<dbReference type="InterPro" id="IPR029044">
    <property type="entry name" value="Nucleotide-diphossugar_trans"/>
</dbReference>
<keyword evidence="1" id="KW-0812">Transmembrane</keyword>
<dbReference type="Gene3D" id="3.90.550.10">
    <property type="entry name" value="Spore Coat Polysaccharide Biosynthesis Protein SpsA, Chain A"/>
    <property type="match status" value="1"/>
</dbReference>
<evidence type="ECO:0000313" key="3">
    <source>
        <dbReference type="EMBL" id="MBT1703180.1"/>
    </source>
</evidence>
<dbReference type="EMBL" id="JAHESD010000012">
    <property type="protein sequence ID" value="MBT1703180.1"/>
    <property type="molecule type" value="Genomic_DNA"/>
</dbReference>
<dbReference type="InterPro" id="IPR001173">
    <property type="entry name" value="Glyco_trans_2-like"/>
</dbReference>
<protein>
    <submittedName>
        <fullName evidence="3">Glycosyltransferase</fullName>
        <ecNumber evidence="3">2.4.-.-</ecNumber>
    </submittedName>
</protein>
<evidence type="ECO:0000259" key="2">
    <source>
        <dbReference type="Pfam" id="PF00535"/>
    </source>
</evidence>
<name>A0ABS5VP20_9BACT</name>
<dbReference type="EC" id="2.4.-.-" evidence="3"/>
<keyword evidence="1" id="KW-1133">Transmembrane helix</keyword>
<comment type="caution">
    <text evidence="3">The sequence shown here is derived from an EMBL/GenBank/DDBJ whole genome shotgun (WGS) entry which is preliminary data.</text>
</comment>
<sequence length="329" mass="37622">MKFSIVVPVYNRPQEVAELLKSLVNQTFKDFEVIILEDGNDTCEAILNQYKTLLNIEYYYIANSGPGYRRNFGMEKAKGEYIVLFDSDCLIPPDYFDIANKFLTTWPTDAFGGPDNAHPSFTIIQKAINYAMTSFVTTGGIRGKKVNLDNYQPRSFNMGLSKEVFKTVGGFSDIHPGEDPDLSYRILKAGFKVRLIEDAFVYHKRRIDFKKFSKQLYSFGVVRTILMKWYPEKFKIVYLFPSLFLIGAVLCILGAIFINPLCVTPILLLALIVFLESLVKSGNVLIAFWSIAASIIQLTTYGFGFLKGAWHLFLLRKNERETFPQFFLK</sequence>
<feature type="transmembrane region" description="Helical" evidence="1">
    <location>
        <begin position="263"/>
        <end position="279"/>
    </location>
</feature>
<reference evidence="3 4" key="1">
    <citation type="submission" date="2021-05" db="EMBL/GenBank/DDBJ databases">
        <title>A Polyphasic approach of four new species of the genus Ohtaekwangia: Ohtaekwangia histidinii sp. nov., Ohtaekwangia cretensis sp. nov., Ohtaekwangia indiensis sp. nov., Ohtaekwangia reichenbachii sp. nov. from diverse environment.</title>
        <authorList>
            <person name="Octaviana S."/>
        </authorList>
    </citation>
    <scope>NUCLEOTIDE SEQUENCE [LARGE SCALE GENOMIC DNA]</scope>
    <source>
        <strain evidence="3 4">PWU20</strain>
    </source>
</reference>
<feature type="domain" description="Glycosyltransferase 2-like" evidence="2">
    <location>
        <begin position="4"/>
        <end position="133"/>
    </location>
</feature>
<feature type="transmembrane region" description="Helical" evidence="1">
    <location>
        <begin position="236"/>
        <end position="257"/>
    </location>
</feature>
<keyword evidence="3" id="KW-0328">Glycosyltransferase</keyword>
<gene>
    <name evidence="3" type="ORF">KK060_07805</name>
</gene>
<dbReference type="SUPFAM" id="SSF53448">
    <property type="entry name" value="Nucleotide-diphospho-sugar transferases"/>
    <property type="match status" value="1"/>
</dbReference>
<dbReference type="Proteomes" id="UP000772618">
    <property type="component" value="Unassembled WGS sequence"/>
</dbReference>
<evidence type="ECO:0000313" key="4">
    <source>
        <dbReference type="Proteomes" id="UP000772618"/>
    </source>
</evidence>
<dbReference type="RefSeq" id="WP_254153145.1">
    <property type="nucleotide sequence ID" value="NZ_JAHESD010000012.1"/>
</dbReference>
<dbReference type="PANTHER" id="PTHR22916">
    <property type="entry name" value="GLYCOSYLTRANSFERASE"/>
    <property type="match status" value="1"/>
</dbReference>
<keyword evidence="1" id="KW-0472">Membrane</keyword>
<keyword evidence="3" id="KW-0808">Transferase</keyword>
<dbReference type="GO" id="GO:0016757">
    <property type="term" value="F:glycosyltransferase activity"/>
    <property type="evidence" value="ECO:0007669"/>
    <property type="project" value="UniProtKB-KW"/>
</dbReference>
<organism evidence="3 4">
    <name type="scientific">Chryseosolibacter indicus</name>
    <dbReference type="NCBI Taxonomy" id="2782351"/>
    <lineage>
        <taxon>Bacteria</taxon>
        <taxon>Pseudomonadati</taxon>
        <taxon>Bacteroidota</taxon>
        <taxon>Cytophagia</taxon>
        <taxon>Cytophagales</taxon>
        <taxon>Chryseotaleaceae</taxon>
        <taxon>Chryseosolibacter</taxon>
    </lineage>
</organism>
<proteinExistence type="predicted"/>
<accession>A0ABS5VP20</accession>
<keyword evidence="4" id="KW-1185">Reference proteome</keyword>
<evidence type="ECO:0000256" key="1">
    <source>
        <dbReference type="SAM" id="Phobius"/>
    </source>
</evidence>
<feature type="transmembrane region" description="Helical" evidence="1">
    <location>
        <begin position="286"/>
        <end position="306"/>
    </location>
</feature>
<dbReference type="Pfam" id="PF00535">
    <property type="entry name" value="Glycos_transf_2"/>
    <property type="match status" value="1"/>
</dbReference>
<dbReference type="PANTHER" id="PTHR22916:SF64">
    <property type="entry name" value="TRANSFERASE, PUTATIVE-RELATED"/>
    <property type="match status" value="1"/>
</dbReference>